<protein>
    <submittedName>
        <fullName evidence="1">Uncharacterized protein</fullName>
    </submittedName>
</protein>
<proteinExistence type="predicted"/>
<name>A0A3N4HS95_ASCIM</name>
<dbReference type="AlphaFoldDB" id="A0A3N4HS95"/>
<evidence type="ECO:0000313" key="2">
    <source>
        <dbReference type="Proteomes" id="UP000275078"/>
    </source>
</evidence>
<keyword evidence="2" id="KW-1185">Reference proteome</keyword>
<reference evidence="1 2" key="1">
    <citation type="journal article" date="2018" name="Nat. Ecol. Evol.">
        <title>Pezizomycetes genomes reveal the molecular basis of ectomycorrhizal truffle lifestyle.</title>
        <authorList>
            <person name="Murat C."/>
            <person name="Payen T."/>
            <person name="Noel B."/>
            <person name="Kuo A."/>
            <person name="Morin E."/>
            <person name="Chen J."/>
            <person name="Kohler A."/>
            <person name="Krizsan K."/>
            <person name="Balestrini R."/>
            <person name="Da Silva C."/>
            <person name="Montanini B."/>
            <person name="Hainaut M."/>
            <person name="Levati E."/>
            <person name="Barry K.W."/>
            <person name="Belfiori B."/>
            <person name="Cichocki N."/>
            <person name="Clum A."/>
            <person name="Dockter R.B."/>
            <person name="Fauchery L."/>
            <person name="Guy J."/>
            <person name="Iotti M."/>
            <person name="Le Tacon F."/>
            <person name="Lindquist E.A."/>
            <person name="Lipzen A."/>
            <person name="Malagnac F."/>
            <person name="Mello A."/>
            <person name="Molinier V."/>
            <person name="Miyauchi S."/>
            <person name="Poulain J."/>
            <person name="Riccioni C."/>
            <person name="Rubini A."/>
            <person name="Sitrit Y."/>
            <person name="Splivallo R."/>
            <person name="Traeger S."/>
            <person name="Wang M."/>
            <person name="Zifcakova L."/>
            <person name="Wipf D."/>
            <person name="Zambonelli A."/>
            <person name="Paolocci F."/>
            <person name="Nowrousian M."/>
            <person name="Ottonello S."/>
            <person name="Baldrian P."/>
            <person name="Spatafora J.W."/>
            <person name="Henrissat B."/>
            <person name="Nagy L.G."/>
            <person name="Aury J.M."/>
            <person name="Wincker P."/>
            <person name="Grigoriev I.V."/>
            <person name="Bonfante P."/>
            <person name="Martin F.M."/>
        </authorList>
    </citation>
    <scope>NUCLEOTIDE SEQUENCE [LARGE SCALE GENOMIC DNA]</scope>
    <source>
        <strain evidence="1 2">RN42</strain>
    </source>
</reference>
<accession>A0A3N4HS95</accession>
<dbReference type="EMBL" id="ML119739">
    <property type="protein sequence ID" value="RPA76713.1"/>
    <property type="molecule type" value="Genomic_DNA"/>
</dbReference>
<dbReference type="STRING" id="1160509.A0A3N4HS95"/>
<gene>
    <name evidence="1" type="ORF">BJ508DRAFT_181554</name>
</gene>
<dbReference type="Proteomes" id="UP000275078">
    <property type="component" value="Unassembled WGS sequence"/>
</dbReference>
<evidence type="ECO:0000313" key="1">
    <source>
        <dbReference type="EMBL" id="RPA76713.1"/>
    </source>
</evidence>
<organism evidence="1 2">
    <name type="scientific">Ascobolus immersus RN42</name>
    <dbReference type="NCBI Taxonomy" id="1160509"/>
    <lineage>
        <taxon>Eukaryota</taxon>
        <taxon>Fungi</taxon>
        <taxon>Dikarya</taxon>
        <taxon>Ascomycota</taxon>
        <taxon>Pezizomycotina</taxon>
        <taxon>Pezizomycetes</taxon>
        <taxon>Pezizales</taxon>
        <taxon>Ascobolaceae</taxon>
        <taxon>Ascobolus</taxon>
    </lineage>
</organism>
<sequence>MSADNPLSNENIIYLLDARYSDKSLQLTLEVDDSTTPEDLISLAIDAAESTIANRYCLPRDWLAATRKNGSVVVVDESSMKPLPENASLPLHSQNYPPNLLVNASPGSPLLEAIRTGEFIGATSWKTDDGMVKKGSGRTVIIEYTDSILYQPRGLEKDLRDAGGMPAETTIPYYIEDRFRPGIKQHLENQNLARGFDSTSMATYFQSFVPLEYNGRQKCRLVFGPNNRKSAPLLQYRLQLEPILIKAAKKGGTVVQARHVRIGKVAL</sequence>